<feature type="region of interest" description="Disordered" evidence="1">
    <location>
        <begin position="109"/>
        <end position="129"/>
    </location>
</feature>
<proteinExistence type="predicted"/>
<evidence type="ECO:0000313" key="2">
    <source>
        <dbReference type="EMBL" id="KGG50795.1"/>
    </source>
</evidence>
<name>A0A098VPA7_9MICR</name>
<dbReference type="PANTHER" id="PTHR22684:SF0">
    <property type="entry name" value="RIBOSOME QUALITY CONTROL COMPLEX SUBUNIT TCF25"/>
    <property type="match status" value="1"/>
</dbReference>
<dbReference type="PANTHER" id="PTHR22684">
    <property type="entry name" value="NULP1-RELATED"/>
    <property type="match status" value="1"/>
</dbReference>
<dbReference type="GeneID" id="25260313"/>
<dbReference type="Pfam" id="PF04910">
    <property type="entry name" value="Tcf25"/>
    <property type="match status" value="1"/>
</dbReference>
<dbReference type="AlphaFoldDB" id="A0A098VPA7"/>
<evidence type="ECO:0000256" key="1">
    <source>
        <dbReference type="SAM" id="MobiDB-lite"/>
    </source>
</evidence>
<organism evidence="2 3">
    <name type="scientific">Mitosporidium daphniae</name>
    <dbReference type="NCBI Taxonomy" id="1485682"/>
    <lineage>
        <taxon>Eukaryota</taxon>
        <taxon>Fungi</taxon>
        <taxon>Fungi incertae sedis</taxon>
        <taxon>Microsporidia</taxon>
        <taxon>Mitosporidium</taxon>
    </lineage>
</organism>
<keyword evidence="3" id="KW-1185">Reference proteome</keyword>
<dbReference type="RefSeq" id="XP_013237222.1">
    <property type="nucleotide sequence ID" value="XM_013381768.1"/>
</dbReference>
<feature type="region of interest" description="Disordered" evidence="1">
    <location>
        <begin position="1"/>
        <end position="85"/>
    </location>
</feature>
<dbReference type="InterPro" id="IPR006994">
    <property type="entry name" value="TCF25/Rqc1"/>
</dbReference>
<feature type="compositionally biased region" description="Polar residues" evidence="1">
    <location>
        <begin position="113"/>
        <end position="125"/>
    </location>
</feature>
<dbReference type="EMBL" id="JMKJ01000510">
    <property type="protein sequence ID" value="KGG50795.1"/>
    <property type="molecule type" value="Genomic_DNA"/>
</dbReference>
<dbReference type="OrthoDB" id="205993at2759"/>
<gene>
    <name evidence="2" type="ORF">DI09_55p120</name>
</gene>
<dbReference type="HOGENOM" id="CLU_479868_0_0_1"/>
<dbReference type="Proteomes" id="UP000029725">
    <property type="component" value="Unassembled WGS sequence"/>
</dbReference>
<dbReference type="VEuPathDB" id="MicrosporidiaDB:DI09_55p120"/>
<dbReference type="GO" id="GO:1990112">
    <property type="term" value="C:RQC complex"/>
    <property type="evidence" value="ECO:0007669"/>
    <property type="project" value="TreeGrafter"/>
</dbReference>
<feature type="compositionally biased region" description="Basic residues" evidence="1">
    <location>
        <begin position="44"/>
        <end position="60"/>
    </location>
</feature>
<reference evidence="2 3" key="1">
    <citation type="submission" date="2014-04" db="EMBL/GenBank/DDBJ databases">
        <title>A new species of microsporidia sheds light on the evolution of extreme parasitism.</title>
        <authorList>
            <person name="Haag K.L."/>
            <person name="James T.Y."/>
            <person name="Larsson R."/>
            <person name="Schaer T.M."/>
            <person name="Refardt D."/>
            <person name="Pombert J.-F."/>
            <person name="Ebert D."/>
        </authorList>
    </citation>
    <scope>NUCLEOTIDE SEQUENCE [LARGE SCALE GENOMIC DNA]</scope>
    <source>
        <strain evidence="2 3">UGP3</strain>
        <tissue evidence="2">Spores</tissue>
    </source>
</reference>
<accession>A0A098VPA7</accession>
<sequence length="568" mass="63882">MSLRQLRKRSDSPQDQEPSSGEECNYQEELDASTNDETPIVFPKKIKKKSGGKKSLKPSKSKISAESCPISKEAPNPCETGSGQPFIDRKVLTIDRKLLNYENEERRRFGTGVQRTHSSARSGRSTGILVPPRPHFEHLLIRAGSALDLGIVDEDNDHQNGACLQEENKPESCDVKRHASKAMCVRMVHGRRAVAAEYTMIEAASSGHPEALAECLHKWPTHPGTLLLLALSEKHAGRFAEAMARVEHGAGARFRPGIHTLSYSYYENRILFLLLFFYAELIGRRDIPTNCRLDSPRWLDPMGAVFLLDFFALQEKEYRWILEELPQIYTLIWGPEYTEVARYVPNIFFSESLASFLLLEAVGEKEKKAKTMSAVEGDNIAENDSNQRASKYAETSARLQEAIRRFPALAQALAFGEEADTNLGALEKLYFERCSSQWRMPNVAQWLYTAMTDVNDGAASFGLGVGEMGQASQQIEALSLMSPEQQLTICRHAYLSGLPRKHWPLSDWMRKAQLDETIWAFDPLPPLDTIHPTPVDTFFNGEDDQEDADEPSSLFAWFTSALSSLNLY</sequence>
<evidence type="ECO:0000313" key="3">
    <source>
        <dbReference type="Proteomes" id="UP000029725"/>
    </source>
</evidence>
<comment type="caution">
    <text evidence="2">The sequence shown here is derived from an EMBL/GenBank/DDBJ whole genome shotgun (WGS) entry which is preliminary data.</text>
</comment>
<protein>
    <submittedName>
        <fullName evidence="2">Uncharacterized protein</fullName>
    </submittedName>
</protein>